<gene>
    <name evidence="2" type="ORF">KZ820_19420</name>
</gene>
<evidence type="ECO:0000313" key="2">
    <source>
        <dbReference type="EMBL" id="MBW6532917.1"/>
    </source>
</evidence>
<comment type="caution">
    <text evidence="2">The sequence shown here is derived from an EMBL/GenBank/DDBJ whole genome shotgun (WGS) entry which is preliminary data.</text>
</comment>
<sequence length="343" mass="37105">MASVAAPITFVTESPAVDAATFAREIVGSYAPIVLRGQVSHWAAVRAGAQGDRAMASYLARFGGGRPLDVMIGAPAIEGRFFYDETLTGFNFTRQTVALGQLLGELVRFAEEGIAAPHALYANAATAPDHLPGWQEENAIGLPTGDTPARLWIGNATQVATHYDQSNNIACVVHGRRRFTLFPPDQIANLYVGPLDHTMAGPPSSMVDPDSPDLARYPRFAEARRHALVAELGPGDALFIPAIWWHHVRALDPLNVLVNYWWEQEATASPFGALIHALMSVRDLPPAQKAAWRGWFDHYVFSPDADQAAAHLPPAARGILGPGSAARTERLRGFLIRLLGGRV</sequence>
<dbReference type="Gene3D" id="2.60.120.10">
    <property type="entry name" value="Jelly Rolls"/>
    <property type="match status" value="1"/>
</dbReference>
<feature type="domain" description="JmjC" evidence="1">
    <location>
        <begin position="116"/>
        <end position="277"/>
    </location>
</feature>
<dbReference type="EMBL" id="JAHXZN010000011">
    <property type="protein sequence ID" value="MBW6532917.1"/>
    <property type="molecule type" value="Genomic_DNA"/>
</dbReference>
<dbReference type="InterPro" id="IPR014710">
    <property type="entry name" value="RmlC-like_jellyroll"/>
</dbReference>
<name>A0ABS7BTV8_9SPHN</name>
<reference evidence="2 3" key="1">
    <citation type="submission" date="2021-07" db="EMBL/GenBank/DDBJ databases">
        <title>Sphingomonas sp.</title>
        <authorList>
            <person name="Feng G."/>
            <person name="Li J."/>
            <person name="Pan M."/>
        </authorList>
    </citation>
    <scope>NUCLEOTIDE SEQUENCE [LARGE SCALE GENOMIC DNA]</scope>
    <source>
        <strain evidence="2 3">RRHST34</strain>
    </source>
</reference>
<dbReference type="PANTHER" id="PTHR12461">
    <property type="entry name" value="HYPOXIA-INDUCIBLE FACTOR 1 ALPHA INHIBITOR-RELATED"/>
    <property type="match status" value="1"/>
</dbReference>
<dbReference type="Pfam" id="PF13621">
    <property type="entry name" value="Cupin_8"/>
    <property type="match status" value="1"/>
</dbReference>
<evidence type="ECO:0000259" key="1">
    <source>
        <dbReference type="PROSITE" id="PS51184"/>
    </source>
</evidence>
<dbReference type="Proteomes" id="UP000759103">
    <property type="component" value="Unassembled WGS sequence"/>
</dbReference>
<protein>
    <submittedName>
        <fullName evidence="2">Cupin-like domain-containing protein</fullName>
    </submittedName>
</protein>
<dbReference type="InterPro" id="IPR041667">
    <property type="entry name" value="Cupin_8"/>
</dbReference>
<dbReference type="SMART" id="SM00558">
    <property type="entry name" value="JmjC"/>
    <property type="match status" value="1"/>
</dbReference>
<accession>A0ABS7BTV8</accession>
<dbReference type="PANTHER" id="PTHR12461:SF105">
    <property type="entry name" value="HYPOXIA-INDUCIBLE FACTOR 1-ALPHA INHIBITOR"/>
    <property type="match status" value="1"/>
</dbReference>
<evidence type="ECO:0000313" key="3">
    <source>
        <dbReference type="Proteomes" id="UP000759103"/>
    </source>
</evidence>
<dbReference type="PROSITE" id="PS51184">
    <property type="entry name" value="JMJC"/>
    <property type="match status" value="1"/>
</dbReference>
<proteinExistence type="predicted"/>
<dbReference type="InterPro" id="IPR003347">
    <property type="entry name" value="JmjC_dom"/>
</dbReference>
<keyword evidence="3" id="KW-1185">Reference proteome</keyword>
<dbReference type="RefSeq" id="WP_219750500.1">
    <property type="nucleotide sequence ID" value="NZ_JAHXZN010000011.1"/>
</dbReference>
<organism evidence="2 3">
    <name type="scientific">Sphingomonas citri</name>
    <dbReference type="NCBI Taxonomy" id="2862499"/>
    <lineage>
        <taxon>Bacteria</taxon>
        <taxon>Pseudomonadati</taxon>
        <taxon>Pseudomonadota</taxon>
        <taxon>Alphaproteobacteria</taxon>
        <taxon>Sphingomonadales</taxon>
        <taxon>Sphingomonadaceae</taxon>
        <taxon>Sphingomonas</taxon>
    </lineage>
</organism>
<dbReference type="SUPFAM" id="SSF51197">
    <property type="entry name" value="Clavaminate synthase-like"/>
    <property type="match status" value="1"/>
</dbReference>